<comment type="similarity">
    <text evidence="1">Belongs to the 'phage' integrase family.</text>
</comment>
<keyword evidence="3" id="KW-0238">DNA-binding</keyword>
<dbReference type="InterPro" id="IPR050090">
    <property type="entry name" value="Tyrosine_recombinase_XerCD"/>
</dbReference>
<accession>A0A076PYD7</accession>
<dbReference type="PROSITE" id="PS51898">
    <property type="entry name" value="TYR_RECOMBINASE"/>
    <property type="match status" value="1"/>
</dbReference>
<dbReference type="AlphaFoldDB" id="A0A076PYD7"/>
<dbReference type="GO" id="GO:0006310">
    <property type="term" value="P:DNA recombination"/>
    <property type="evidence" value="ECO:0007669"/>
    <property type="project" value="UniProtKB-KW"/>
</dbReference>
<dbReference type="InterPro" id="IPR002104">
    <property type="entry name" value="Integrase_catalytic"/>
</dbReference>
<dbReference type="Gene3D" id="1.10.443.10">
    <property type="entry name" value="Intergrase catalytic core"/>
    <property type="match status" value="1"/>
</dbReference>
<dbReference type="KEGG" id="ctes:O987_28305"/>
<dbReference type="SUPFAM" id="SSF56349">
    <property type="entry name" value="DNA breaking-rejoining enzymes"/>
    <property type="match status" value="1"/>
</dbReference>
<dbReference type="CDD" id="cd00397">
    <property type="entry name" value="DNA_BRE_C"/>
    <property type="match status" value="1"/>
</dbReference>
<dbReference type="Proteomes" id="UP000028782">
    <property type="component" value="Chromosome"/>
</dbReference>
<evidence type="ECO:0000313" key="8">
    <source>
        <dbReference type="Proteomes" id="UP000028782"/>
    </source>
</evidence>
<dbReference type="RefSeq" id="WP_051962277.1">
    <property type="nucleotide sequence ID" value="NZ_CP006704.1"/>
</dbReference>
<evidence type="ECO:0000259" key="6">
    <source>
        <dbReference type="PROSITE" id="PS51898"/>
    </source>
</evidence>
<evidence type="ECO:0000256" key="5">
    <source>
        <dbReference type="SAM" id="MobiDB-lite"/>
    </source>
</evidence>
<dbReference type="HOGENOM" id="CLU_048231_2_0_4"/>
<dbReference type="EMBL" id="CP006704">
    <property type="protein sequence ID" value="AIJ49706.1"/>
    <property type="molecule type" value="Genomic_DNA"/>
</dbReference>
<dbReference type="GO" id="GO:0015074">
    <property type="term" value="P:DNA integration"/>
    <property type="evidence" value="ECO:0007669"/>
    <property type="project" value="UniProtKB-KW"/>
</dbReference>
<feature type="region of interest" description="Disordered" evidence="5">
    <location>
        <begin position="366"/>
        <end position="402"/>
    </location>
</feature>
<evidence type="ECO:0000256" key="4">
    <source>
        <dbReference type="ARBA" id="ARBA00023172"/>
    </source>
</evidence>
<sequence length="419" mass="47833">MTTYVVKKLKFQNGERYSLLMGPDGLPVQEVVLFLNRYRRRGRAAATIHLVCHNLALLYRQCAASNIDLLGRLQQGQFLDSAELGRIAEVSQYKYKDLDYDENAGDIDKQVVDISRIRLRRSKKVKQLEAVGKASQSNRIRYIAAFLDFLVKYCAASLPQSQRRAFEAESLSAMEAFKAQIPKMPKRNQLDAREGLSLEDQNRLMSVVHPESPLNPWKRQFVRRRNWVIVMLLLATGMRGGELLGLQIRDLMANTAQLKILRRADSPDDPRTTQANTKTDDRLLELRPAVMKAVWEYINTDRARIKATRKYAQVFVAQNGFPLSARALSTLFEELRAACPGLPVTLTSHVMRHTWNERFSEQAEEMGLSEQAEKRARNEQQGWSADSESGKTYTRRYASKKGREVALKLQEKLDGNSVV</sequence>
<keyword evidence="4" id="KW-0233">DNA recombination</keyword>
<evidence type="ECO:0000256" key="2">
    <source>
        <dbReference type="ARBA" id="ARBA00022908"/>
    </source>
</evidence>
<feature type="compositionally biased region" description="Polar residues" evidence="5">
    <location>
        <begin position="379"/>
        <end position="392"/>
    </location>
</feature>
<reference evidence="7 8" key="1">
    <citation type="journal article" date="2014" name="Genome Announc.">
        <title>Complete Genome Sequence of Polychlorinated Biphenyl Degrader Comamonas testosteroni TK102 (NBRC 109938).</title>
        <authorList>
            <person name="Fukuda K."/>
            <person name="Hosoyama A."/>
            <person name="Tsuchikane K."/>
            <person name="Ohji S."/>
            <person name="Yamazoe A."/>
            <person name="Fujita N."/>
            <person name="Shintani M."/>
            <person name="Kimbara K."/>
        </authorList>
    </citation>
    <scope>NUCLEOTIDE SEQUENCE [LARGE SCALE GENOMIC DNA]</scope>
    <source>
        <strain evidence="7">TK102</strain>
    </source>
</reference>
<protein>
    <recommendedName>
        <fullName evidence="6">Tyr recombinase domain-containing protein</fullName>
    </recommendedName>
</protein>
<dbReference type="PANTHER" id="PTHR30349:SF41">
    <property type="entry name" value="INTEGRASE_RECOMBINASE PROTEIN MJ0367-RELATED"/>
    <property type="match status" value="1"/>
</dbReference>
<dbReference type="Pfam" id="PF00589">
    <property type="entry name" value="Phage_integrase"/>
    <property type="match status" value="1"/>
</dbReference>
<dbReference type="InterPro" id="IPR013762">
    <property type="entry name" value="Integrase-like_cat_sf"/>
</dbReference>
<name>A0A076PYD7_COMTE</name>
<dbReference type="PANTHER" id="PTHR30349">
    <property type="entry name" value="PHAGE INTEGRASE-RELATED"/>
    <property type="match status" value="1"/>
</dbReference>
<proteinExistence type="inferred from homology"/>
<dbReference type="InterPro" id="IPR011010">
    <property type="entry name" value="DNA_brk_join_enz"/>
</dbReference>
<keyword evidence="2" id="KW-0229">DNA integration</keyword>
<organism evidence="7 8">
    <name type="scientific">Comamonas testosteroni TK102</name>
    <dbReference type="NCBI Taxonomy" id="1392005"/>
    <lineage>
        <taxon>Bacteria</taxon>
        <taxon>Pseudomonadati</taxon>
        <taxon>Pseudomonadota</taxon>
        <taxon>Betaproteobacteria</taxon>
        <taxon>Burkholderiales</taxon>
        <taxon>Comamonadaceae</taxon>
        <taxon>Comamonas</taxon>
    </lineage>
</organism>
<gene>
    <name evidence="7" type="ORF">O987_28305</name>
</gene>
<evidence type="ECO:0000313" key="7">
    <source>
        <dbReference type="EMBL" id="AIJ49706.1"/>
    </source>
</evidence>
<feature type="domain" description="Tyr recombinase" evidence="6">
    <location>
        <begin position="191"/>
        <end position="407"/>
    </location>
</feature>
<evidence type="ECO:0000256" key="1">
    <source>
        <dbReference type="ARBA" id="ARBA00008857"/>
    </source>
</evidence>
<evidence type="ECO:0000256" key="3">
    <source>
        <dbReference type="ARBA" id="ARBA00023125"/>
    </source>
</evidence>
<dbReference type="GO" id="GO:0003677">
    <property type="term" value="F:DNA binding"/>
    <property type="evidence" value="ECO:0007669"/>
    <property type="project" value="UniProtKB-KW"/>
</dbReference>